<organism evidence="1 2">
    <name type="scientific">Herpetosiphon gulosus</name>
    <dbReference type="NCBI Taxonomy" id="1973496"/>
    <lineage>
        <taxon>Bacteria</taxon>
        <taxon>Bacillati</taxon>
        <taxon>Chloroflexota</taxon>
        <taxon>Chloroflexia</taxon>
        <taxon>Herpetosiphonales</taxon>
        <taxon>Herpetosiphonaceae</taxon>
        <taxon>Herpetosiphon</taxon>
    </lineage>
</organism>
<reference evidence="1 2" key="1">
    <citation type="submission" date="2024-02" db="EMBL/GenBank/DDBJ databases">
        <title>Herpetosiphon gulosus NBRC 112829.</title>
        <authorList>
            <person name="Ichikawa N."/>
            <person name="Katano-Makiyama Y."/>
            <person name="Hidaka K."/>
        </authorList>
    </citation>
    <scope>NUCLEOTIDE SEQUENCE [LARGE SCALE GENOMIC DNA]</scope>
    <source>
        <strain evidence="1 2">NBRC 112829</strain>
    </source>
</reference>
<dbReference type="InterPro" id="IPR036412">
    <property type="entry name" value="HAD-like_sf"/>
</dbReference>
<dbReference type="RefSeq" id="WP_345723092.1">
    <property type="nucleotide sequence ID" value="NZ_BAABRU010000011.1"/>
</dbReference>
<proteinExistence type="predicted"/>
<comment type="caution">
    <text evidence="1">The sequence shown here is derived from an EMBL/GenBank/DDBJ whole genome shotgun (WGS) entry which is preliminary data.</text>
</comment>
<evidence type="ECO:0000313" key="2">
    <source>
        <dbReference type="Proteomes" id="UP001428290"/>
    </source>
</evidence>
<dbReference type="Gene3D" id="1.10.150.240">
    <property type="entry name" value="Putative phosphatase, domain 2"/>
    <property type="match status" value="1"/>
</dbReference>
<gene>
    <name evidence="1" type="primary">gph_3</name>
    <name evidence="1" type="ORF">Hgul01_03286</name>
</gene>
<dbReference type="PANTHER" id="PTHR43434">
    <property type="entry name" value="PHOSPHOGLYCOLATE PHOSPHATASE"/>
    <property type="match status" value="1"/>
</dbReference>
<name>A0ABP9X3R5_9CHLR</name>
<dbReference type="SFLD" id="SFLDS00003">
    <property type="entry name" value="Haloacid_Dehalogenase"/>
    <property type="match status" value="1"/>
</dbReference>
<dbReference type="InterPro" id="IPR023198">
    <property type="entry name" value="PGP-like_dom2"/>
</dbReference>
<dbReference type="Pfam" id="PF13419">
    <property type="entry name" value="HAD_2"/>
    <property type="match status" value="1"/>
</dbReference>
<dbReference type="EMBL" id="BAABRU010000011">
    <property type="protein sequence ID" value="GAA5529476.1"/>
    <property type="molecule type" value="Genomic_DNA"/>
</dbReference>
<evidence type="ECO:0000313" key="1">
    <source>
        <dbReference type="EMBL" id="GAA5529476.1"/>
    </source>
</evidence>
<dbReference type="Proteomes" id="UP001428290">
    <property type="component" value="Unassembled WGS sequence"/>
</dbReference>
<dbReference type="PANTHER" id="PTHR43434:SF13">
    <property type="entry name" value="PHOSPHOGLYCOLATE PHOSPHATASE"/>
    <property type="match status" value="1"/>
</dbReference>
<sequence length="210" mass="24101">MKKYELVLFDFDGTLADSIPWLVKAINGVAEKYKFRQLTPKEFTELRGQNPREVMKYMQVAWWKVPLIARHMRQLAAQNIRNIQLFDGMELILAQLDAADVRLGVVSSNSEENVRHVLGDALANVVEFYECSVPILRKRARFERIVRKANLEREKILCVGDEIRDAEAAKQAQLAFGAVGWGMSRIQDFAPYAPREVFFQVSDIATRLID</sequence>
<dbReference type="InterPro" id="IPR006439">
    <property type="entry name" value="HAD-SF_hydro_IA"/>
</dbReference>
<dbReference type="SUPFAM" id="SSF56784">
    <property type="entry name" value="HAD-like"/>
    <property type="match status" value="1"/>
</dbReference>
<dbReference type="InterPro" id="IPR041492">
    <property type="entry name" value="HAD_2"/>
</dbReference>
<keyword evidence="2" id="KW-1185">Reference proteome</keyword>
<protein>
    <submittedName>
        <fullName evidence="1">Phosphoglycolate phosphatase</fullName>
    </submittedName>
</protein>
<dbReference type="InterPro" id="IPR050155">
    <property type="entry name" value="HAD-like_hydrolase_sf"/>
</dbReference>
<dbReference type="SFLD" id="SFLDG01129">
    <property type="entry name" value="C1.5:_HAD__Beta-PGM__Phosphata"/>
    <property type="match status" value="1"/>
</dbReference>
<dbReference type="InterPro" id="IPR023214">
    <property type="entry name" value="HAD_sf"/>
</dbReference>
<dbReference type="NCBIfam" id="TIGR01549">
    <property type="entry name" value="HAD-SF-IA-v1"/>
    <property type="match status" value="1"/>
</dbReference>
<dbReference type="Gene3D" id="3.40.50.1000">
    <property type="entry name" value="HAD superfamily/HAD-like"/>
    <property type="match status" value="1"/>
</dbReference>
<accession>A0ABP9X3R5</accession>